<comment type="similarity">
    <text evidence="1 9">Belongs to the protein prenyltransferase subunit alpha family.</text>
</comment>
<organism evidence="10">
    <name type="scientific">Spirodela intermedia</name>
    <name type="common">Intermediate duckweed</name>
    <dbReference type="NCBI Taxonomy" id="51605"/>
    <lineage>
        <taxon>Eukaryota</taxon>
        <taxon>Viridiplantae</taxon>
        <taxon>Streptophyta</taxon>
        <taxon>Embryophyta</taxon>
        <taxon>Tracheophyta</taxon>
        <taxon>Spermatophyta</taxon>
        <taxon>Magnoliopsida</taxon>
        <taxon>Liliopsida</taxon>
        <taxon>Araceae</taxon>
        <taxon>Lemnoideae</taxon>
        <taxon>Spirodela</taxon>
    </lineage>
</organism>
<dbReference type="AlphaFoldDB" id="A0A7I8JUN0"/>
<proteinExistence type="inferred from homology"/>
<evidence type="ECO:0000256" key="9">
    <source>
        <dbReference type="RuleBase" id="RU367120"/>
    </source>
</evidence>
<dbReference type="FunFam" id="1.25.40.120:FF:000035">
    <property type="entry name" value="Geranylgeranyl transferase type-2 subunit alpha"/>
    <property type="match status" value="1"/>
</dbReference>
<evidence type="ECO:0000256" key="2">
    <source>
        <dbReference type="ARBA" id="ARBA00012656"/>
    </source>
</evidence>
<sequence>MHGRPRKTAKAEDLVASAAKAEKLRQLQSQLLRNHNDRIYNKEALEICSKLLEVNPEVYTAWNYRKLAVQSNLESCGDHEVVQSIVNQELKIAEIALRRNPKCYGAWQHRKWILNLGSDKADFDQEFRLLDQLLKADSRNFHGWNHRRFVVALKNVKEEEELNFTTEKINTNFSNYSAWHNRSVILSHLMKQNAPGFDPREKVLTEELEFIHQALFTDPDDQSGWFYHLWLLDQIIARDSPFLISSWPAHGTELILSSNTSVKDFQHFESTEYAQDIRALPIVLYFNQAVKGVNSTTVTVESIFTENVDLIWKPLSASNSVEAHCWVTYLNISERDCNSLEPYSIKVSFGNTQGLVSSDGCPLSYACQCEFSLKISPHSPGSCSKESNVNMVHWDNENFSRSEFLQIRPFLMSYQRQKIIANSELLISEWCSETLSREIMLFRKLISEINCKIAKLTLGRLLIARNFILSRGIQLTKNRTHFEETLQLYDDLIRLDPSHIGYYKDQRSLVLMDQVTSDEESLRKHCWLPKELSLTSAGQSVCLRLNKLSLTRIGFVERLLWVNVLDLSHNELQSVEGLEAMQLLSHLNLSHNKLSSMTALEPLRPMISLQALDISYNEIGAHSIDTKRYQCASSPLSHPAGTCGDVQGFEDFDPEEVKLYWDAILIFKHLHLTQLDVVGNPILNEPFSSLMIRLVPSLQWLDGRPAQQS</sequence>
<evidence type="ECO:0000256" key="3">
    <source>
        <dbReference type="ARBA" id="ARBA00014772"/>
    </source>
</evidence>
<name>A0A7I8JUN0_SPIIN</name>
<evidence type="ECO:0000256" key="1">
    <source>
        <dbReference type="ARBA" id="ARBA00006734"/>
    </source>
</evidence>
<dbReference type="EMBL" id="CACRZD030000018">
    <property type="protein sequence ID" value="CAA6673799.1"/>
    <property type="molecule type" value="Genomic_DNA"/>
</dbReference>
<evidence type="ECO:0000313" key="11">
    <source>
        <dbReference type="Proteomes" id="UP001189122"/>
    </source>
</evidence>
<gene>
    <name evidence="10" type="ORF">SI7747_18020215</name>
</gene>
<dbReference type="GO" id="GO:0097354">
    <property type="term" value="P:prenylation"/>
    <property type="evidence" value="ECO:0007669"/>
    <property type="project" value="UniProtKB-UniRule"/>
</dbReference>
<dbReference type="SUPFAM" id="SSF52058">
    <property type="entry name" value="L domain-like"/>
    <property type="match status" value="1"/>
</dbReference>
<keyword evidence="5 9" id="KW-0808">Transferase</keyword>
<dbReference type="InterPro" id="IPR032675">
    <property type="entry name" value="LRR_dom_sf"/>
</dbReference>
<dbReference type="PROSITE" id="PS51147">
    <property type="entry name" value="PFTA"/>
    <property type="match status" value="5"/>
</dbReference>
<dbReference type="PANTHER" id="PTHR11129:SF2">
    <property type="entry name" value="GERANYLGERANYL TRANSFERASE TYPE-2 SUBUNIT ALPHA"/>
    <property type="match status" value="1"/>
</dbReference>
<dbReference type="EC" id="2.5.1.60" evidence="2 9"/>
<evidence type="ECO:0000256" key="8">
    <source>
        <dbReference type="ARBA" id="ARBA00047658"/>
    </source>
</evidence>
<protein>
    <recommendedName>
        <fullName evidence="3 9">Geranylgeranyl transferase type-2 subunit alpha</fullName>
        <ecNumber evidence="2 9">2.5.1.60</ecNumber>
    </recommendedName>
    <alternativeName>
        <fullName evidence="7 9">Geranylgeranyl transferase type II subunit alpha</fullName>
    </alternativeName>
</protein>
<evidence type="ECO:0000256" key="4">
    <source>
        <dbReference type="ARBA" id="ARBA00022602"/>
    </source>
</evidence>
<evidence type="ECO:0000256" key="7">
    <source>
        <dbReference type="ARBA" id="ARBA00031267"/>
    </source>
</evidence>
<comment type="function">
    <text evidence="9">Catalyzes the transfer of a geranyl-geranyl moiety from geranyl-geranyl pyrophosphate to cysteines occuring in specific C-terminal amino acid sequences.</text>
</comment>
<dbReference type="SUPFAM" id="SSF48439">
    <property type="entry name" value="Protein prenylyltransferase"/>
    <property type="match status" value="1"/>
</dbReference>
<accession>A0A7I8JUN0</accession>
<dbReference type="Pfam" id="PF01239">
    <property type="entry name" value="PPTA"/>
    <property type="match status" value="5"/>
</dbReference>
<dbReference type="PANTHER" id="PTHR11129">
    <property type="entry name" value="PROTEIN FARNESYLTRANSFERASE ALPHA SUBUNIT/RAB GERANYLGERANYL TRANSFERASE ALPHA SUBUNIT"/>
    <property type="match status" value="1"/>
</dbReference>
<keyword evidence="11" id="KW-1185">Reference proteome</keyword>
<dbReference type="InterPro" id="IPR001611">
    <property type="entry name" value="Leu-rich_rpt"/>
</dbReference>
<dbReference type="Gene3D" id="3.80.10.10">
    <property type="entry name" value="Ribonuclease Inhibitor"/>
    <property type="match status" value="1"/>
</dbReference>
<dbReference type="GO" id="GO:0005968">
    <property type="term" value="C:Rab-protein geranylgeranyltransferase complex"/>
    <property type="evidence" value="ECO:0007669"/>
    <property type="project" value="TreeGrafter"/>
</dbReference>
<dbReference type="Gene3D" id="1.25.40.120">
    <property type="entry name" value="Protein prenylyltransferase"/>
    <property type="match status" value="1"/>
</dbReference>
<dbReference type="GO" id="GO:0004663">
    <property type="term" value="F:Rab geranylgeranyltransferase activity"/>
    <property type="evidence" value="ECO:0007669"/>
    <property type="project" value="UniProtKB-UniRule"/>
</dbReference>
<evidence type="ECO:0000256" key="6">
    <source>
        <dbReference type="ARBA" id="ARBA00022737"/>
    </source>
</evidence>
<dbReference type="Proteomes" id="UP001189122">
    <property type="component" value="Unassembled WGS sequence"/>
</dbReference>
<evidence type="ECO:0000256" key="5">
    <source>
        <dbReference type="ARBA" id="ARBA00022679"/>
    </source>
</evidence>
<keyword evidence="6" id="KW-0677">Repeat</keyword>
<dbReference type="InterPro" id="IPR002088">
    <property type="entry name" value="Prenyl_trans_a"/>
</dbReference>
<keyword evidence="4 9" id="KW-0637">Prenyltransferase</keyword>
<comment type="catalytic activity">
    <reaction evidence="8 9">
        <text>geranylgeranyl diphosphate + L-cysteinyl-[protein] = S-geranylgeranyl-L-cysteinyl-[protein] + diphosphate</text>
        <dbReference type="Rhea" id="RHEA:21240"/>
        <dbReference type="Rhea" id="RHEA-COMP:10131"/>
        <dbReference type="Rhea" id="RHEA-COMP:11537"/>
        <dbReference type="ChEBI" id="CHEBI:29950"/>
        <dbReference type="ChEBI" id="CHEBI:33019"/>
        <dbReference type="ChEBI" id="CHEBI:57533"/>
        <dbReference type="ChEBI" id="CHEBI:86021"/>
        <dbReference type="EC" id="2.5.1.60"/>
    </reaction>
</comment>
<evidence type="ECO:0000313" key="10">
    <source>
        <dbReference type="EMBL" id="CAA2634826.1"/>
    </source>
</evidence>
<dbReference type="EMBL" id="LR743605">
    <property type="protein sequence ID" value="CAA2634826.1"/>
    <property type="molecule type" value="Genomic_DNA"/>
</dbReference>
<dbReference type="PROSITE" id="PS51450">
    <property type="entry name" value="LRR"/>
    <property type="match status" value="2"/>
</dbReference>
<reference evidence="10 11" key="1">
    <citation type="submission" date="2019-12" db="EMBL/GenBank/DDBJ databases">
        <authorList>
            <person name="Scholz U."/>
            <person name="Mascher M."/>
            <person name="Fiebig A."/>
        </authorList>
    </citation>
    <scope>NUCLEOTIDE SEQUENCE</scope>
</reference>